<name>N6WNQ9_9GAMM</name>
<dbReference type="InterPro" id="IPR013332">
    <property type="entry name" value="KPR_N"/>
</dbReference>
<keyword evidence="14" id="KW-1185">Reference proteome</keyword>
<dbReference type="SUPFAM" id="SSF51735">
    <property type="entry name" value="NAD(P)-binding Rossmann-fold domains"/>
    <property type="match status" value="1"/>
</dbReference>
<dbReference type="InterPro" id="IPR008927">
    <property type="entry name" value="6-PGluconate_DH-like_C_sf"/>
</dbReference>
<keyword evidence="6 10" id="KW-0521">NADP</keyword>
<dbReference type="GO" id="GO:0015940">
    <property type="term" value="P:pantothenate biosynthetic process"/>
    <property type="evidence" value="ECO:0007669"/>
    <property type="project" value="UniProtKB-UniPathway"/>
</dbReference>
<dbReference type="NCBIfam" id="TIGR00745">
    <property type="entry name" value="apbA_panE"/>
    <property type="match status" value="1"/>
</dbReference>
<protein>
    <recommendedName>
        <fullName evidence="4 10">2-dehydropantoate 2-reductase</fullName>
        <ecNumber evidence="3 10">1.1.1.169</ecNumber>
    </recommendedName>
    <alternativeName>
        <fullName evidence="8 10">Ketopantoate reductase</fullName>
    </alternativeName>
</protein>
<evidence type="ECO:0000256" key="8">
    <source>
        <dbReference type="ARBA" id="ARBA00032024"/>
    </source>
</evidence>
<dbReference type="eggNOG" id="COG1893">
    <property type="taxonomic scope" value="Bacteria"/>
</dbReference>
<dbReference type="PROSITE" id="PS51257">
    <property type="entry name" value="PROKAR_LIPOPROTEIN"/>
    <property type="match status" value="1"/>
</dbReference>
<dbReference type="SUPFAM" id="SSF48179">
    <property type="entry name" value="6-phosphogluconate dehydrogenase C-terminal domain-like"/>
    <property type="match status" value="1"/>
</dbReference>
<dbReference type="Gene3D" id="1.10.1040.10">
    <property type="entry name" value="N-(1-d-carboxylethyl)-l-norvaline Dehydrogenase, domain 2"/>
    <property type="match status" value="1"/>
</dbReference>
<evidence type="ECO:0000259" key="11">
    <source>
        <dbReference type="Pfam" id="PF02558"/>
    </source>
</evidence>
<gene>
    <name evidence="13" type="ORF">J057_14710</name>
</gene>
<evidence type="ECO:0000256" key="6">
    <source>
        <dbReference type="ARBA" id="ARBA00022857"/>
    </source>
</evidence>
<feature type="domain" description="Ketopantoate reductase N-terminal" evidence="11">
    <location>
        <begin position="7"/>
        <end position="152"/>
    </location>
</feature>
<evidence type="ECO:0000313" key="14">
    <source>
        <dbReference type="Proteomes" id="UP000013165"/>
    </source>
</evidence>
<sequence length="339" mass="36810">MTDSPRIVIFGAGSVGCYLGGRLLAAGANVVMVGRPKMEALFASTPLRVSDYLGVDHERSLTSGQYTSDPGAVAEADLVLLTVKSAATEEAGQQMAPHLKPGVPVISLQNGISNAERLEPLLPDQVVLAGMVPFNVLQKTPGHFHHGTEGQLMAAHSNTLTPAMLDTFARSGLPLTLQHNMTSVLWSKLLLNLNNPINALSGKPLRDELSQRSYRLCLAMAQRETLQLLNKARIRTVKLAAVPMPVIPMLMSLPDWLFRRLAQAMLAIDPLARSSMWEDLQAGRRTEVDWINGEVVHLAERLGRSAPVNQQLVSLIRDAEAGKIESWTGQALLETLKGK</sequence>
<evidence type="ECO:0000256" key="9">
    <source>
        <dbReference type="ARBA" id="ARBA00048793"/>
    </source>
</evidence>
<dbReference type="HOGENOM" id="CLU_031468_0_0_6"/>
<keyword evidence="7 10" id="KW-0560">Oxidoreductase</keyword>
<evidence type="ECO:0000256" key="4">
    <source>
        <dbReference type="ARBA" id="ARBA00019465"/>
    </source>
</evidence>
<dbReference type="STRING" id="626887.J057_14710"/>
<dbReference type="PATRIC" id="fig|626887.3.peg.2936"/>
<evidence type="ECO:0000256" key="5">
    <source>
        <dbReference type="ARBA" id="ARBA00022655"/>
    </source>
</evidence>
<dbReference type="GO" id="GO:0008677">
    <property type="term" value="F:2-dehydropantoate 2-reductase activity"/>
    <property type="evidence" value="ECO:0007669"/>
    <property type="project" value="UniProtKB-EC"/>
</dbReference>
<accession>N6WNQ9</accession>
<dbReference type="InterPro" id="IPR013328">
    <property type="entry name" value="6PGD_dom2"/>
</dbReference>
<evidence type="ECO:0000256" key="2">
    <source>
        <dbReference type="ARBA" id="ARBA00007870"/>
    </source>
</evidence>
<dbReference type="Proteomes" id="UP000013165">
    <property type="component" value="Unassembled WGS sequence"/>
</dbReference>
<dbReference type="Pfam" id="PF08546">
    <property type="entry name" value="ApbA_C"/>
    <property type="match status" value="1"/>
</dbReference>
<dbReference type="InterPro" id="IPR013752">
    <property type="entry name" value="KPA_reductase"/>
</dbReference>
<keyword evidence="5 10" id="KW-0566">Pantothenate biosynthesis</keyword>
<dbReference type="NCBIfam" id="NF006083">
    <property type="entry name" value="PRK08229.1"/>
    <property type="match status" value="1"/>
</dbReference>
<dbReference type="EMBL" id="APLQ01000014">
    <property type="protein sequence ID" value="ENO12662.1"/>
    <property type="molecule type" value="Genomic_DNA"/>
</dbReference>
<dbReference type="InterPro" id="IPR036291">
    <property type="entry name" value="NAD(P)-bd_dom_sf"/>
</dbReference>
<dbReference type="RefSeq" id="WP_004580892.1">
    <property type="nucleotide sequence ID" value="NZ_AP028878.1"/>
</dbReference>
<feature type="domain" description="Ketopantoate reductase C-terminal" evidence="12">
    <location>
        <begin position="180"/>
        <end position="319"/>
    </location>
</feature>
<evidence type="ECO:0000256" key="3">
    <source>
        <dbReference type="ARBA" id="ARBA00013014"/>
    </source>
</evidence>
<evidence type="ECO:0000256" key="10">
    <source>
        <dbReference type="RuleBase" id="RU362068"/>
    </source>
</evidence>
<dbReference type="GO" id="GO:0005737">
    <property type="term" value="C:cytoplasm"/>
    <property type="evidence" value="ECO:0007669"/>
    <property type="project" value="TreeGrafter"/>
</dbReference>
<comment type="catalytic activity">
    <reaction evidence="9 10">
        <text>(R)-pantoate + NADP(+) = 2-dehydropantoate + NADPH + H(+)</text>
        <dbReference type="Rhea" id="RHEA:16233"/>
        <dbReference type="ChEBI" id="CHEBI:11561"/>
        <dbReference type="ChEBI" id="CHEBI:15378"/>
        <dbReference type="ChEBI" id="CHEBI:15980"/>
        <dbReference type="ChEBI" id="CHEBI:57783"/>
        <dbReference type="ChEBI" id="CHEBI:58349"/>
        <dbReference type="EC" id="1.1.1.169"/>
    </reaction>
</comment>
<comment type="pathway">
    <text evidence="1 10">Cofactor biosynthesis; (R)-pantothenate biosynthesis; (R)-pantoate from 3-methyl-2-oxobutanoate: step 2/2.</text>
</comment>
<dbReference type="Pfam" id="PF02558">
    <property type="entry name" value="ApbA"/>
    <property type="match status" value="1"/>
</dbReference>
<dbReference type="PANTHER" id="PTHR43765">
    <property type="entry name" value="2-DEHYDROPANTOATE 2-REDUCTASE-RELATED"/>
    <property type="match status" value="1"/>
</dbReference>
<evidence type="ECO:0000256" key="7">
    <source>
        <dbReference type="ARBA" id="ARBA00023002"/>
    </source>
</evidence>
<dbReference type="OrthoDB" id="6530772at2"/>
<dbReference type="InterPro" id="IPR003710">
    <property type="entry name" value="ApbA"/>
</dbReference>
<evidence type="ECO:0000256" key="1">
    <source>
        <dbReference type="ARBA" id="ARBA00004994"/>
    </source>
</evidence>
<dbReference type="UniPathway" id="UPA00028">
    <property type="reaction ID" value="UER00004"/>
</dbReference>
<proteinExistence type="inferred from homology"/>
<dbReference type="PANTHER" id="PTHR43765:SF2">
    <property type="entry name" value="2-DEHYDROPANTOATE 2-REDUCTASE"/>
    <property type="match status" value="1"/>
</dbReference>
<evidence type="ECO:0000259" key="12">
    <source>
        <dbReference type="Pfam" id="PF08546"/>
    </source>
</evidence>
<reference evidence="13 14" key="1">
    <citation type="journal article" date="2013" name="Genome Announc.">
        <title>Genome Sequence of the Polycyclic Aromatic Hydrocarbon-Degrading Bacterium Strain Marinobacter nanhaiticus D15-8WT.</title>
        <authorList>
            <person name="Cui Z."/>
            <person name="Gao W."/>
            <person name="Li Q."/>
            <person name="Xu G."/>
            <person name="Zheng L."/>
        </authorList>
    </citation>
    <scope>NUCLEOTIDE SEQUENCE [LARGE SCALE GENOMIC DNA]</scope>
    <source>
        <strain evidence="13 14">D15-8W</strain>
    </source>
</reference>
<dbReference type="Gene3D" id="3.40.50.720">
    <property type="entry name" value="NAD(P)-binding Rossmann-like Domain"/>
    <property type="match status" value="1"/>
</dbReference>
<dbReference type="InterPro" id="IPR050838">
    <property type="entry name" value="Ketopantoate_reductase"/>
</dbReference>
<organism evidence="13 14">
    <name type="scientific">Marinobacter nanhaiticus D15-8W</name>
    <dbReference type="NCBI Taxonomy" id="626887"/>
    <lineage>
        <taxon>Bacteria</taxon>
        <taxon>Pseudomonadati</taxon>
        <taxon>Pseudomonadota</taxon>
        <taxon>Gammaproteobacteria</taxon>
        <taxon>Pseudomonadales</taxon>
        <taxon>Marinobacteraceae</taxon>
        <taxon>Marinobacter</taxon>
    </lineage>
</organism>
<dbReference type="EC" id="1.1.1.169" evidence="3 10"/>
<evidence type="ECO:0000313" key="13">
    <source>
        <dbReference type="EMBL" id="ENO12662.1"/>
    </source>
</evidence>
<dbReference type="GO" id="GO:0050661">
    <property type="term" value="F:NADP binding"/>
    <property type="evidence" value="ECO:0007669"/>
    <property type="project" value="TreeGrafter"/>
</dbReference>
<comment type="caution">
    <text evidence="13">The sequence shown here is derived from an EMBL/GenBank/DDBJ whole genome shotgun (WGS) entry which is preliminary data.</text>
</comment>
<dbReference type="AlphaFoldDB" id="N6WNQ9"/>
<comment type="function">
    <text evidence="10">Catalyzes the NADPH-dependent reduction of ketopantoate into pantoic acid.</text>
</comment>
<comment type="similarity">
    <text evidence="2 10">Belongs to the ketopantoate reductase family.</text>
</comment>